<dbReference type="eggNOG" id="ENOG502SC3M">
    <property type="taxonomic scope" value="Eukaryota"/>
</dbReference>
<keyword evidence="3" id="KW-1185">Reference proteome</keyword>
<dbReference type="Ensembl" id="ENSPFOT00000031395.1">
    <property type="protein sequence ID" value="ENSPFOP00000027760.1"/>
    <property type="gene ID" value="ENSPFOG00000024601.1"/>
</dbReference>
<evidence type="ECO:0000313" key="2">
    <source>
        <dbReference type="Ensembl" id="ENSPFOP00000027760.1"/>
    </source>
</evidence>
<evidence type="ECO:0000256" key="1">
    <source>
        <dbReference type="SAM" id="MobiDB-lite"/>
    </source>
</evidence>
<organism evidence="2 3">
    <name type="scientific">Poecilia formosa</name>
    <name type="common">Amazon molly</name>
    <name type="synonym">Limia formosa</name>
    <dbReference type="NCBI Taxonomy" id="48698"/>
    <lineage>
        <taxon>Eukaryota</taxon>
        <taxon>Metazoa</taxon>
        <taxon>Chordata</taxon>
        <taxon>Craniata</taxon>
        <taxon>Vertebrata</taxon>
        <taxon>Euteleostomi</taxon>
        <taxon>Actinopterygii</taxon>
        <taxon>Neopterygii</taxon>
        <taxon>Teleostei</taxon>
        <taxon>Neoteleostei</taxon>
        <taxon>Acanthomorphata</taxon>
        <taxon>Ovalentaria</taxon>
        <taxon>Atherinomorphae</taxon>
        <taxon>Cyprinodontiformes</taxon>
        <taxon>Poeciliidae</taxon>
        <taxon>Poeciliinae</taxon>
        <taxon>Poecilia</taxon>
    </lineage>
</organism>
<name>A0A096M8L9_POEFO</name>
<feature type="compositionally biased region" description="Polar residues" evidence="1">
    <location>
        <begin position="265"/>
        <end position="277"/>
    </location>
</feature>
<feature type="compositionally biased region" description="Basic and acidic residues" evidence="1">
    <location>
        <begin position="243"/>
        <end position="264"/>
    </location>
</feature>
<dbReference type="Proteomes" id="UP000028760">
    <property type="component" value="Unassembled WGS sequence"/>
</dbReference>
<protein>
    <submittedName>
        <fullName evidence="2">Uncharacterized LOC103131965</fullName>
    </submittedName>
</protein>
<reference evidence="3" key="1">
    <citation type="submission" date="2013-10" db="EMBL/GenBank/DDBJ databases">
        <authorList>
            <person name="Schartl M."/>
            <person name="Warren W."/>
        </authorList>
    </citation>
    <scope>NUCLEOTIDE SEQUENCE [LARGE SCALE GENOMIC DNA]</scope>
    <source>
        <strain evidence="3">female</strain>
    </source>
</reference>
<sequence>MEEALFEVVLSSANHIPSGRHLPRTPPMTSVKKHLDFEDMEPVMPNSNAEADGDIEVLGCSSLKMENPYTMLKGMKGYHLTPDDLNFIKKKAEDEYVKKLQEELAEIQALLKIDVKLLELALVSRATAQVTLSLIPSSDVLANWAKLVLRETSPSDFTHLDTKSLLAVVKMEEIQRLTDQKKKVIAMMEATAAETCKKKAEERGHLEMQVANEEQTKSRELKIQELMRELTGLKSDLLQQETNKGENLKEDPEKRQAANGERRYQQQQRKAVKSSVNEIACKSRPKSTNNKKSVKLVQSVSKQKSEVGKGDRVKLVKVRGRREQTAPLQSLQPVAGLRRSKRIANRS</sequence>
<reference evidence="2" key="3">
    <citation type="submission" date="2025-09" db="UniProtKB">
        <authorList>
            <consortium name="Ensembl"/>
        </authorList>
    </citation>
    <scope>IDENTIFICATION</scope>
</reference>
<feature type="compositionally biased region" description="Basic and acidic residues" evidence="1">
    <location>
        <begin position="303"/>
        <end position="314"/>
    </location>
</feature>
<accession>A0A096M8L9</accession>
<dbReference type="EMBL" id="AYCK01025678">
    <property type="status" value="NOT_ANNOTATED_CDS"/>
    <property type="molecule type" value="Genomic_DNA"/>
</dbReference>
<evidence type="ECO:0000313" key="3">
    <source>
        <dbReference type="Proteomes" id="UP000028760"/>
    </source>
</evidence>
<proteinExistence type="predicted"/>
<dbReference type="OMA" id="MENPYTM"/>
<reference evidence="2" key="2">
    <citation type="submission" date="2025-08" db="UniProtKB">
        <authorList>
            <consortium name="Ensembl"/>
        </authorList>
    </citation>
    <scope>IDENTIFICATION</scope>
</reference>
<dbReference type="GeneTree" id="ENSGT00940000171777"/>
<feature type="compositionally biased region" description="Basic residues" evidence="1">
    <location>
        <begin position="338"/>
        <end position="347"/>
    </location>
</feature>
<dbReference type="STRING" id="48698.ENSPFOP00000027760"/>
<dbReference type="AlphaFoldDB" id="A0A096M8L9"/>
<feature type="region of interest" description="Disordered" evidence="1">
    <location>
        <begin position="239"/>
        <end position="347"/>
    </location>
</feature>